<sequence length="327" mass="34390">MSGGGGGAADKALAYVVLGEPAIGPGQQAVIPQLVTARDAIEPQCAPARLPDTEAPSNQAAAPPRSIWTQLDKMRLPRQRTGELGRYLVSVGWDGVRGSERTTEVKDGIERDGMEECVWRQQVQLTGQPGAQTVLLRVLRVGRSGSDQALVGELRLDAVSDAGTKPDPWYDLAGKDGLKSDAKVKLRLVEPKPDAAAPSARIAPSAVVQDPHAAADARRPPDKAAGAPAAKSPPMQRGRATSHLSHFQRGGAPLPTDEEGSDGEEEEEESELADEEEEEEEEQSESEQEQSAASAGTAGKSVGTGGRAAGRARTPQQRAGTPQRARA</sequence>
<evidence type="ECO:0000313" key="2">
    <source>
        <dbReference type="EMBL" id="CAK0879723.1"/>
    </source>
</evidence>
<comment type="caution">
    <text evidence="2">The sequence shown here is derived from an EMBL/GenBank/DDBJ whole genome shotgun (WGS) entry which is preliminary data.</text>
</comment>
<protein>
    <recommendedName>
        <fullName evidence="4">C2 NT-type domain-containing protein</fullName>
    </recommendedName>
</protein>
<dbReference type="Proteomes" id="UP001189429">
    <property type="component" value="Unassembled WGS sequence"/>
</dbReference>
<feature type="compositionally biased region" description="Low complexity" evidence="1">
    <location>
        <begin position="309"/>
        <end position="320"/>
    </location>
</feature>
<evidence type="ECO:0000313" key="3">
    <source>
        <dbReference type="Proteomes" id="UP001189429"/>
    </source>
</evidence>
<evidence type="ECO:0008006" key="4">
    <source>
        <dbReference type="Google" id="ProtNLM"/>
    </source>
</evidence>
<organism evidence="2 3">
    <name type="scientific">Prorocentrum cordatum</name>
    <dbReference type="NCBI Taxonomy" id="2364126"/>
    <lineage>
        <taxon>Eukaryota</taxon>
        <taxon>Sar</taxon>
        <taxon>Alveolata</taxon>
        <taxon>Dinophyceae</taxon>
        <taxon>Prorocentrales</taxon>
        <taxon>Prorocentraceae</taxon>
        <taxon>Prorocentrum</taxon>
    </lineage>
</organism>
<feature type="compositionally biased region" description="Low complexity" evidence="1">
    <location>
        <begin position="195"/>
        <end position="212"/>
    </location>
</feature>
<keyword evidence="3" id="KW-1185">Reference proteome</keyword>
<name>A0ABN9W2H7_9DINO</name>
<feature type="compositionally biased region" description="Basic and acidic residues" evidence="1">
    <location>
        <begin position="213"/>
        <end position="222"/>
    </location>
</feature>
<feature type="compositionally biased region" description="Low complexity" evidence="1">
    <location>
        <begin position="223"/>
        <end position="234"/>
    </location>
</feature>
<reference evidence="2" key="1">
    <citation type="submission" date="2023-10" db="EMBL/GenBank/DDBJ databases">
        <authorList>
            <person name="Chen Y."/>
            <person name="Shah S."/>
            <person name="Dougan E. K."/>
            <person name="Thang M."/>
            <person name="Chan C."/>
        </authorList>
    </citation>
    <scope>NUCLEOTIDE SEQUENCE [LARGE SCALE GENOMIC DNA]</scope>
</reference>
<dbReference type="EMBL" id="CAUYUJ010017993">
    <property type="protein sequence ID" value="CAK0879723.1"/>
    <property type="molecule type" value="Genomic_DNA"/>
</dbReference>
<accession>A0ABN9W2H7</accession>
<gene>
    <name evidence="2" type="ORF">PCOR1329_LOCUS63063</name>
</gene>
<feature type="compositionally biased region" description="Acidic residues" evidence="1">
    <location>
        <begin position="256"/>
        <end position="288"/>
    </location>
</feature>
<proteinExistence type="predicted"/>
<feature type="region of interest" description="Disordered" evidence="1">
    <location>
        <begin position="189"/>
        <end position="327"/>
    </location>
</feature>
<evidence type="ECO:0000256" key="1">
    <source>
        <dbReference type="SAM" id="MobiDB-lite"/>
    </source>
</evidence>